<evidence type="ECO:0000256" key="4">
    <source>
        <dbReference type="SAM" id="Coils"/>
    </source>
</evidence>
<evidence type="ECO:0000259" key="6">
    <source>
        <dbReference type="Pfam" id="PF02463"/>
    </source>
</evidence>
<evidence type="ECO:0000256" key="5">
    <source>
        <dbReference type="SAM" id="MobiDB-lite"/>
    </source>
</evidence>
<evidence type="ECO:0000256" key="2">
    <source>
        <dbReference type="ARBA" id="ARBA00018687"/>
    </source>
</evidence>
<dbReference type="PANTHER" id="PTHR45916:SF1">
    <property type="entry name" value="STRUCTURAL MAINTENANCE OF CHROMOSOMES PROTEIN 5"/>
    <property type="match status" value="1"/>
</dbReference>
<evidence type="ECO:0000256" key="3">
    <source>
        <dbReference type="ARBA" id="ARBA00023054"/>
    </source>
</evidence>
<feature type="coiled-coil region" evidence="4">
    <location>
        <begin position="246"/>
        <end position="290"/>
    </location>
</feature>
<feature type="compositionally biased region" description="Basic residues" evidence="5">
    <location>
        <begin position="60"/>
        <end position="70"/>
    </location>
</feature>
<dbReference type="PANTHER" id="PTHR45916">
    <property type="entry name" value="STRUCTURAL MAINTENANCE OF CHROMOSOMES PROTEIN 5"/>
    <property type="match status" value="1"/>
</dbReference>
<organism evidence="7 8">
    <name type="scientific">Oleoguttula mirabilis</name>
    <dbReference type="NCBI Taxonomy" id="1507867"/>
    <lineage>
        <taxon>Eukaryota</taxon>
        <taxon>Fungi</taxon>
        <taxon>Dikarya</taxon>
        <taxon>Ascomycota</taxon>
        <taxon>Pezizomycotina</taxon>
        <taxon>Dothideomycetes</taxon>
        <taxon>Dothideomycetidae</taxon>
        <taxon>Mycosphaerellales</taxon>
        <taxon>Teratosphaeriaceae</taxon>
        <taxon>Oleoguttula</taxon>
    </lineage>
</organism>
<dbReference type="GO" id="GO:0030915">
    <property type="term" value="C:Smc5-Smc6 complex"/>
    <property type="evidence" value="ECO:0007669"/>
    <property type="project" value="TreeGrafter"/>
</dbReference>
<dbReference type="SUPFAM" id="SSF52540">
    <property type="entry name" value="P-loop containing nucleoside triphosphate hydrolases"/>
    <property type="match status" value="1"/>
</dbReference>
<evidence type="ECO:0000313" key="7">
    <source>
        <dbReference type="EMBL" id="KAK4550880.1"/>
    </source>
</evidence>
<name>A0AAV9JZ27_9PEZI</name>
<keyword evidence="3 4" id="KW-0175">Coiled coil</keyword>
<evidence type="ECO:0000256" key="1">
    <source>
        <dbReference type="ARBA" id="ARBA00010171"/>
    </source>
</evidence>
<dbReference type="Pfam" id="PF02463">
    <property type="entry name" value="SMC_N"/>
    <property type="match status" value="1"/>
</dbReference>
<feature type="compositionally biased region" description="Acidic residues" evidence="5">
    <location>
        <begin position="16"/>
        <end position="31"/>
    </location>
</feature>
<feature type="region of interest" description="Disordered" evidence="5">
    <location>
        <begin position="1"/>
        <end position="80"/>
    </location>
</feature>
<feature type="coiled-coil region" evidence="4">
    <location>
        <begin position="444"/>
        <end position="478"/>
    </location>
</feature>
<protein>
    <recommendedName>
        <fullName evidence="2">Structural maintenance of chromosomes protein 5</fullName>
    </recommendedName>
</protein>
<dbReference type="GO" id="GO:0003697">
    <property type="term" value="F:single-stranded DNA binding"/>
    <property type="evidence" value="ECO:0007669"/>
    <property type="project" value="TreeGrafter"/>
</dbReference>
<sequence>MSTSVTPQRRRRSIDDVDGGDDDDDDDDISVDGESPDRVSTPKRARPNGDGPLLPDTFRRSPKANGKGKSRAKEPGKYQPGSIVRVKLTNFVTYTRAEFHPGPNLNMIIGPNGTGKSTLVCAICLGLGSPTSLLGRAKDISEFIKHGAKQAEIEIELAADPDKHTQNPVVTAKISRGSKSADFWINGKKSSKKELEKLMRAFSIQIGNLCQFLPQDRVVEFAALNPVDLLFQTEQAAAPQYMIDWHEQLKVMRKEQKEKLDQQQNTTVDLKALEKRQNSQQADVTRLLERQQAQDRIAALEKLRPFPDYTVAIAKNKAAHRQKKTAEKELAMLEKQAEPNLLAEKMKQAYLNKVNDIVKKRQTLAEKSEGHADKMRRDHAAAATLVREFESELNAERESVKATKQELPRLRSSAAQIQRAMQNPPPEVDFAQLNQLARDKIVEARALEGRIGDIKTQMGSLEQQSRQQETIIGRAEQEKAVSQTQAGQKANKLRGQSRDAHTAWEWIQQNRNLFQTDVFGPPIVECSVPNARHAAAVETAIGASEMMAFTTTCREDFKMLQNQLYTTMRLEVNIRSVNNPLNSFRPNCSVERLQSFGLESYILQLIEGPEPVLAMLCDNRNIHATAFTSHNLPAERVEALKQPNSPITSWITPSESYTVARRREYGDKASSTRVQNLRPAKIFLDAPAAHQEDAELERRVDEAQRTISQLKGEYTDLKREGGEVAAQLQEVIAEEKGFREEKANKQRAQSLFAALPDKLDQANRKLSAAEAKIKSSMQKQMVIIGKGDEATLRKGQLALDYANTVEALQKLHIVHIEAQIIAIEAQSDLEQLQERTTAEKKMLAERKVEAQQLEKVHRETRARGEKLRETCKRLGDTFDDEGLHDVYEEIRAWNPDQLETEIQSMQARLDMTDGSGDQRVLKEYEARKKLIEERREQLEGVEAALEGLEASITEIQAQWEPQLDQIVAQISEAFAENFGKIQCAGEVGLHKDEDFEAWEIQIKVKFRERETLSKLDNHRQSGGERAVSTIFYLMALQSMARAPFRVVDEINQGMDPRNERLVHSRIVDIACSEASASQYFLITPKLLSGLKYHEGMKVHCIASGEYMPEDRGELDFGMLARRALAVRAAAAAG</sequence>
<gene>
    <name evidence="7" type="ORF">LTR36_000460</name>
</gene>
<keyword evidence="8" id="KW-1185">Reference proteome</keyword>
<dbReference type="InterPro" id="IPR003395">
    <property type="entry name" value="RecF/RecN/SMC_N"/>
</dbReference>
<reference evidence="7 8" key="1">
    <citation type="submission" date="2021-11" db="EMBL/GenBank/DDBJ databases">
        <title>Black yeast isolated from Biological Soil Crust.</title>
        <authorList>
            <person name="Kurbessoian T."/>
        </authorList>
    </citation>
    <scope>NUCLEOTIDE SEQUENCE [LARGE SCALE GENOMIC DNA]</scope>
    <source>
        <strain evidence="7 8">CCFEE 5522</strain>
    </source>
</reference>
<dbReference type="GO" id="GO:0005634">
    <property type="term" value="C:nucleus"/>
    <property type="evidence" value="ECO:0007669"/>
    <property type="project" value="TreeGrafter"/>
</dbReference>
<dbReference type="InterPro" id="IPR027417">
    <property type="entry name" value="P-loop_NTPase"/>
</dbReference>
<dbReference type="AlphaFoldDB" id="A0AAV9JZ27"/>
<feature type="coiled-coil region" evidence="4">
    <location>
        <begin position="693"/>
        <end position="720"/>
    </location>
</feature>
<comment type="similarity">
    <text evidence="1">Belongs to the SMC family. SMC5 subfamily.</text>
</comment>
<feature type="domain" description="RecF/RecN/SMC N-terminal" evidence="6">
    <location>
        <begin position="83"/>
        <end position="1083"/>
    </location>
</feature>
<dbReference type="Gene3D" id="3.40.50.300">
    <property type="entry name" value="P-loop containing nucleotide triphosphate hydrolases"/>
    <property type="match status" value="2"/>
</dbReference>
<proteinExistence type="inferred from homology"/>
<dbReference type="GO" id="GO:0000724">
    <property type="term" value="P:double-strand break repair via homologous recombination"/>
    <property type="evidence" value="ECO:0007669"/>
    <property type="project" value="TreeGrafter"/>
</dbReference>
<dbReference type="EMBL" id="JAVFHQ010000001">
    <property type="protein sequence ID" value="KAK4550880.1"/>
    <property type="molecule type" value="Genomic_DNA"/>
</dbReference>
<comment type="caution">
    <text evidence="7">The sequence shown here is derived from an EMBL/GenBank/DDBJ whole genome shotgun (WGS) entry which is preliminary data.</text>
</comment>
<dbReference type="Proteomes" id="UP001324427">
    <property type="component" value="Unassembled WGS sequence"/>
</dbReference>
<evidence type="ECO:0000313" key="8">
    <source>
        <dbReference type="Proteomes" id="UP001324427"/>
    </source>
</evidence>
<accession>A0AAV9JZ27</accession>
<feature type="coiled-coil region" evidence="4">
    <location>
        <begin position="921"/>
        <end position="958"/>
    </location>
</feature>